<evidence type="ECO:0000313" key="1">
    <source>
        <dbReference type="EMBL" id="CAD8075775.1"/>
    </source>
</evidence>
<dbReference type="AlphaFoldDB" id="A0A8S1ME18"/>
<protein>
    <submittedName>
        <fullName evidence="1">Uncharacterized protein</fullName>
    </submittedName>
</protein>
<name>A0A8S1ME18_PARPR</name>
<proteinExistence type="predicted"/>
<reference evidence="1" key="1">
    <citation type="submission" date="2021-01" db="EMBL/GenBank/DDBJ databases">
        <authorList>
            <consortium name="Genoscope - CEA"/>
            <person name="William W."/>
        </authorList>
    </citation>
    <scope>NUCLEOTIDE SEQUENCE</scope>
</reference>
<organism evidence="1 2">
    <name type="scientific">Paramecium primaurelia</name>
    <dbReference type="NCBI Taxonomy" id="5886"/>
    <lineage>
        <taxon>Eukaryota</taxon>
        <taxon>Sar</taxon>
        <taxon>Alveolata</taxon>
        <taxon>Ciliophora</taxon>
        <taxon>Intramacronucleata</taxon>
        <taxon>Oligohymenophorea</taxon>
        <taxon>Peniculida</taxon>
        <taxon>Parameciidae</taxon>
        <taxon>Paramecium</taxon>
    </lineage>
</organism>
<dbReference type="EMBL" id="CAJJDM010000055">
    <property type="protein sequence ID" value="CAD8075775.1"/>
    <property type="molecule type" value="Genomic_DNA"/>
</dbReference>
<comment type="caution">
    <text evidence="1">The sequence shown here is derived from an EMBL/GenBank/DDBJ whole genome shotgun (WGS) entry which is preliminary data.</text>
</comment>
<accession>A0A8S1ME18</accession>
<keyword evidence="2" id="KW-1185">Reference proteome</keyword>
<dbReference type="Proteomes" id="UP000688137">
    <property type="component" value="Unassembled WGS sequence"/>
</dbReference>
<evidence type="ECO:0000313" key="2">
    <source>
        <dbReference type="Proteomes" id="UP000688137"/>
    </source>
</evidence>
<sequence length="80" mass="9214">MQILPNLSIHTSQQQGLEMITFENKELASNIFLAYLTLPKYFIEPLSYFKCLPNFPCLSIEDNVGSLKELNYDGQQIQNN</sequence>
<gene>
    <name evidence="1" type="ORF">PPRIM_AZ9-3.1.T0550069</name>
</gene>